<comment type="caution">
    <text evidence="2">The sequence shown here is derived from an EMBL/GenBank/DDBJ whole genome shotgun (WGS) entry which is preliminary data.</text>
</comment>
<evidence type="ECO:0000313" key="2">
    <source>
        <dbReference type="EMBL" id="KAL0372740.1"/>
    </source>
</evidence>
<reference evidence="2" key="2">
    <citation type="journal article" date="2024" name="Plant">
        <title>Genomic evolution and insights into agronomic trait innovations of Sesamum species.</title>
        <authorList>
            <person name="Miao H."/>
            <person name="Wang L."/>
            <person name="Qu L."/>
            <person name="Liu H."/>
            <person name="Sun Y."/>
            <person name="Le M."/>
            <person name="Wang Q."/>
            <person name="Wei S."/>
            <person name="Zheng Y."/>
            <person name="Lin W."/>
            <person name="Duan Y."/>
            <person name="Cao H."/>
            <person name="Xiong S."/>
            <person name="Wang X."/>
            <person name="Wei L."/>
            <person name="Li C."/>
            <person name="Ma Q."/>
            <person name="Ju M."/>
            <person name="Zhao R."/>
            <person name="Li G."/>
            <person name="Mu C."/>
            <person name="Tian Q."/>
            <person name="Mei H."/>
            <person name="Zhang T."/>
            <person name="Gao T."/>
            <person name="Zhang H."/>
        </authorList>
    </citation>
    <scope>NUCLEOTIDE SEQUENCE</scope>
    <source>
        <strain evidence="2">KEN8</strain>
    </source>
</reference>
<dbReference type="PROSITE" id="PS50181">
    <property type="entry name" value="FBOX"/>
    <property type="match status" value="1"/>
</dbReference>
<dbReference type="Pfam" id="PF12937">
    <property type="entry name" value="F-box-like"/>
    <property type="match status" value="1"/>
</dbReference>
<dbReference type="InterPro" id="IPR032675">
    <property type="entry name" value="LRR_dom_sf"/>
</dbReference>
<dbReference type="InterPro" id="IPR036047">
    <property type="entry name" value="F-box-like_dom_sf"/>
</dbReference>
<dbReference type="InterPro" id="IPR001810">
    <property type="entry name" value="F-box_dom"/>
</dbReference>
<protein>
    <submittedName>
        <fullName evidence="2">F-box protein SKIP28</fullName>
    </submittedName>
</protein>
<dbReference type="GO" id="GO:0005737">
    <property type="term" value="C:cytoplasm"/>
    <property type="evidence" value="ECO:0007669"/>
    <property type="project" value="TreeGrafter"/>
</dbReference>
<reference evidence="2" key="1">
    <citation type="submission" date="2020-06" db="EMBL/GenBank/DDBJ databases">
        <authorList>
            <person name="Li T."/>
            <person name="Hu X."/>
            <person name="Zhang T."/>
            <person name="Song X."/>
            <person name="Zhang H."/>
            <person name="Dai N."/>
            <person name="Sheng W."/>
            <person name="Hou X."/>
            <person name="Wei L."/>
        </authorList>
    </citation>
    <scope>NUCLEOTIDE SEQUENCE</scope>
    <source>
        <strain evidence="2">KEN8</strain>
        <tissue evidence="2">Leaf</tissue>
    </source>
</reference>
<dbReference type="Gene3D" id="3.80.10.10">
    <property type="entry name" value="Ribonuclease Inhibitor"/>
    <property type="match status" value="1"/>
</dbReference>
<accession>A0AAW2QXK2</accession>
<dbReference type="PANTHER" id="PTHR13382:SF16">
    <property type="entry name" value="F-BOX PROTEIN SKIP28"/>
    <property type="match status" value="1"/>
</dbReference>
<gene>
    <name evidence="2" type="ORF">Scaly_0955600</name>
</gene>
<dbReference type="EMBL" id="JACGWM010000005">
    <property type="protein sequence ID" value="KAL0372740.1"/>
    <property type="molecule type" value="Genomic_DNA"/>
</dbReference>
<dbReference type="SUPFAM" id="SSF81383">
    <property type="entry name" value="F-box domain"/>
    <property type="match status" value="1"/>
</dbReference>
<evidence type="ECO:0000259" key="1">
    <source>
        <dbReference type="PROSITE" id="PS50181"/>
    </source>
</evidence>
<organism evidence="2">
    <name type="scientific">Sesamum calycinum</name>
    <dbReference type="NCBI Taxonomy" id="2727403"/>
    <lineage>
        <taxon>Eukaryota</taxon>
        <taxon>Viridiplantae</taxon>
        <taxon>Streptophyta</taxon>
        <taxon>Embryophyta</taxon>
        <taxon>Tracheophyta</taxon>
        <taxon>Spermatophyta</taxon>
        <taxon>Magnoliopsida</taxon>
        <taxon>eudicotyledons</taxon>
        <taxon>Gunneridae</taxon>
        <taxon>Pentapetalae</taxon>
        <taxon>asterids</taxon>
        <taxon>lamiids</taxon>
        <taxon>Lamiales</taxon>
        <taxon>Pedaliaceae</taxon>
        <taxon>Sesamum</taxon>
    </lineage>
</organism>
<dbReference type="PANTHER" id="PTHR13382">
    <property type="entry name" value="MITOCHONDRIAL ATP SYNTHASE COUPLING FACTOR B"/>
    <property type="match status" value="1"/>
</dbReference>
<proteinExistence type="predicted"/>
<sequence length="174" mass="19634">MAVEKEEYSAPNEALFFVLAYLPLFELLSMTRVCKSLREAINNDILPWLKLVVDRPINCILSDDILMEVASKAEARLQVLVLINCVKITDDGLLRVIAQNPHISKAAQAYHQGGVIKALKLLSKNSHRIKSLKISGIYGVRKEDLETIQSLINHNQTQHRETTSFVTNTRNSRP</sequence>
<name>A0AAW2QXK2_9LAMI</name>
<feature type="domain" description="F-box" evidence="1">
    <location>
        <begin position="4"/>
        <end position="51"/>
    </location>
</feature>
<dbReference type="InterPro" id="IPR050648">
    <property type="entry name" value="F-box_LRR-repeat"/>
</dbReference>
<dbReference type="AlphaFoldDB" id="A0AAW2QXK2"/>